<reference evidence="1" key="2">
    <citation type="submission" date="2020-09" db="EMBL/GenBank/DDBJ databases">
        <authorList>
            <person name="Sun Q."/>
            <person name="Zhou Y."/>
        </authorList>
    </citation>
    <scope>NUCLEOTIDE SEQUENCE</scope>
    <source>
        <strain evidence="1">CGMCC 1.12195</strain>
    </source>
</reference>
<dbReference type="EMBL" id="BMER01000004">
    <property type="protein sequence ID" value="GGG96127.1"/>
    <property type="molecule type" value="Genomic_DNA"/>
</dbReference>
<keyword evidence="2" id="KW-1185">Reference proteome</keyword>
<evidence type="ECO:0008006" key="3">
    <source>
        <dbReference type="Google" id="ProtNLM"/>
    </source>
</evidence>
<accession>A0A917HZF3</accession>
<dbReference type="Proteomes" id="UP000660862">
    <property type="component" value="Unassembled WGS sequence"/>
</dbReference>
<organism evidence="1 2">
    <name type="scientific">Parapedobacter pyrenivorans</name>
    <dbReference type="NCBI Taxonomy" id="1305674"/>
    <lineage>
        <taxon>Bacteria</taxon>
        <taxon>Pseudomonadati</taxon>
        <taxon>Bacteroidota</taxon>
        <taxon>Sphingobacteriia</taxon>
        <taxon>Sphingobacteriales</taxon>
        <taxon>Sphingobacteriaceae</taxon>
        <taxon>Parapedobacter</taxon>
    </lineage>
</organism>
<dbReference type="RefSeq" id="WP_188507301.1">
    <property type="nucleotide sequence ID" value="NZ_BMER01000004.1"/>
</dbReference>
<reference evidence="1" key="1">
    <citation type="journal article" date="2014" name="Int. J. Syst. Evol. Microbiol.">
        <title>Complete genome sequence of Corynebacterium casei LMG S-19264T (=DSM 44701T), isolated from a smear-ripened cheese.</title>
        <authorList>
            <consortium name="US DOE Joint Genome Institute (JGI-PGF)"/>
            <person name="Walter F."/>
            <person name="Albersmeier A."/>
            <person name="Kalinowski J."/>
            <person name="Ruckert C."/>
        </authorList>
    </citation>
    <scope>NUCLEOTIDE SEQUENCE</scope>
    <source>
        <strain evidence="1">CGMCC 1.12195</strain>
    </source>
</reference>
<dbReference type="AlphaFoldDB" id="A0A917HZF3"/>
<comment type="caution">
    <text evidence="1">The sequence shown here is derived from an EMBL/GenBank/DDBJ whole genome shotgun (WGS) entry which is preliminary data.</text>
</comment>
<sequence>MDSEERKLINEIRDGLYDFEIPYEDGNWEKFKKLYEERTPEGHRTRRKTLIIRLKYISAAALIGALVNMPWNDTEKVGMKQDRIFEQAGADTKEKEITLQLLNNRDTLVAPPSAGHPIGLTPKIASLTEPRLRDHVVIEPNASETVPPPISSTIMEDKATYPSWQKEPIATLESQGGYTPASGRWKFGLEVNSSLTTNRPNVAAGILAQFEVAQKIKLSTGLTYSRISAIHDTDPVQLSYDTKMVGTKSLIKAIDIPLSIVYEPTDGWYASVGVSALAVLDEDKFYRMESEVLQENVMMDPESGASISVFEVVKNEYSERSTDTDFEGRSNLRYLNLSIGRKQRFNKNTDLLFEPFIKIPMGGLQRGDVNLLNSGIKVKVLF</sequence>
<evidence type="ECO:0000313" key="1">
    <source>
        <dbReference type="EMBL" id="GGG96127.1"/>
    </source>
</evidence>
<gene>
    <name evidence="1" type="ORF">GCM10007415_34160</name>
</gene>
<name>A0A917HZF3_9SPHI</name>
<proteinExistence type="predicted"/>
<evidence type="ECO:0000313" key="2">
    <source>
        <dbReference type="Proteomes" id="UP000660862"/>
    </source>
</evidence>
<protein>
    <recommendedName>
        <fullName evidence="3">Outer membrane protein beta-barrel domain-containing protein</fullName>
    </recommendedName>
</protein>